<accession>A0ABX5KL93</accession>
<name>A0ABX5KL93_9BURK</name>
<sequence length="300" mass="30685">MRGTGVFPFGLSLLDTPLSMSVGQARALTGPLPGRCNVPAVASPACPCGQMPEGVAIIPVAGLLVPKLGVPGPLLVDGLGSVTGYDGIRASFALALADDAVRAVVFDIDSTGGEIAACLDLADLIYAARSVKPVMAILSETALGTAYVLASACEVVSMPRTGRIGGLGVLVAHVDYSQALGAAGVKVTLISYGARKADGNDVQPLAHEARARIQADVDALGEMLVTTVARNRHLKRTTLRAMQAGEFLGGKGVAAGLADLVAAPDEAFAALVHELDVERRASVSPVAGPRRPSRRRIGHS</sequence>
<reference evidence="7 8" key="1">
    <citation type="submission" date="2018-05" db="EMBL/GenBank/DDBJ databases">
        <title>Genomic Encyclopedia of Type Strains, Phase IV (KMG-V): Genome sequencing to study the core and pangenomes of soil and plant-associated prokaryotes.</title>
        <authorList>
            <person name="Whitman W."/>
        </authorList>
    </citation>
    <scope>NUCLEOTIDE SEQUENCE [LARGE SCALE GENOMIC DNA]</scope>
    <source>
        <strain evidence="7 8">SCZa-39</strain>
    </source>
</reference>
<dbReference type="EMBL" id="QEOB01000011">
    <property type="protein sequence ID" value="PVX81246.1"/>
    <property type="molecule type" value="Genomic_DNA"/>
</dbReference>
<feature type="region of interest" description="Disordered" evidence="5">
    <location>
        <begin position="281"/>
        <end position="300"/>
    </location>
</feature>
<dbReference type="CDD" id="cd07022">
    <property type="entry name" value="S49_Sppa_36K_type"/>
    <property type="match status" value="1"/>
</dbReference>
<dbReference type="SUPFAM" id="SSF52096">
    <property type="entry name" value="ClpP/crotonase"/>
    <property type="match status" value="1"/>
</dbReference>
<evidence type="ECO:0000259" key="6">
    <source>
        <dbReference type="Pfam" id="PF01343"/>
    </source>
</evidence>
<dbReference type="Pfam" id="PF01343">
    <property type="entry name" value="Peptidase_S49"/>
    <property type="match status" value="1"/>
</dbReference>
<evidence type="ECO:0000256" key="4">
    <source>
        <dbReference type="ARBA" id="ARBA00022825"/>
    </source>
</evidence>
<feature type="compositionally biased region" description="Basic residues" evidence="5">
    <location>
        <begin position="291"/>
        <end position="300"/>
    </location>
</feature>
<dbReference type="PANTHER" id="PTHR33209:SF1">
    <property type="entry name" value="PEPTIDASE S49 DOMAIN-CONTAINING PROTEIN"/>
    <property type="match status" value="1"/>
</dbReference>
<dbReference type="InterPro" id="IPR033855">
    <property type="entry name" value="Protein_C"/>
</dbReference>
<proteinExistence type="inferred from homology"/>
<dbReference type="Gene3D" id="3.90.226.10">
    <property type="entry name" value="2-enoyl-CoA Hydratase, Chain A, domain 1"/>
    <property type="match status" value="1"/>
</dbReference>
<gene>
    <name evidence="7" type="ORF">C7402_111148</name>
</gene>
<dbReference type="Proteomes" id="UP000245712">
    <property type="component" value="Unassembled WGS sequence"/>
</dbReference>
<comment type="similarity">
    <text evidence="1">Belongs to the peptidase S49 family.</text>
</comment>
<evidence type="ECO:0000256" key="2">
    <source>
        <dbReference type="ARBA" id="ARBA00022670"/>
    </source>
</evidence>
<keyword evidence="8" id="KW-1185">Reference proteome</keyword>
<evidence type="ECO:0000313" key="8">
    <source>
        <dbReference type="Proteomes" id="UP000245712"/>
    </source>
</evidence>
<evidence type="ECO:0000256" key="3">
    <source>
        <dbReference type="ARBA" id="ARBA00022801"/>
    </source>
</evidence>
<evidence type="ECO:0000313" key="7">
    <source>
        <dbReference type="EMBL" id="PVX81246.1"/>
    </source>
</evidence>
<dbReference type="InterPro" id="IPR029045">
    <property type="entry name" value="ClpP/crotonase-like_dom_sf"/>
</dbReference>
<organism evidence="7 8">
    <name type="scientific">Paraburkholderia unamae</name>
    <dbReference type="NCBI Taxonomy" id="219649"/>
    <lineage>
        <taxon>Bacteria</taxon>
        <taxon>Pseudomonadati</taxon>
        <taxon>Pseudomonadota</taxon>
        <taxon>Betaproteobacteria</taxon>
        <taxon>Burkholderiales</taxon>
        <taxon>Burkholderiaceae</taxon>
        <taxon>Paraburkholderia</taxon>
    </lineage>
</organism>
<protein>
    <submittedName>
        <fullName evidence="7">Peptidase S49-like protein</fullName>
    </submittedName>
</protein>
<dbReference type="InterPro" id="IPR002142">
    <property type="entry name" value="Peptidase_S49"/>
</dbReference>
<keyword evidence="3" id="KW-0378">Hydrolase</keyword>
<keyword evidence="2" id="KW-0645">Protease</keyword>
<keyword evidence="4" id="KW-0720">Serine protease</keyword>
<evidence type="ECO:0000256" key="1">
    <source>
        <dbReference type="ARBA" id="ARBA00008683"/>
    </source>
</evidence>
<feature type="domain" description="Peptidase S49" evidence="6">
    <location>
        <begin position="129"/>
        <end position="277"/>
    </location>
</feature>
<comment type="caution">
    <text evidence="7">The sequence shown here is derived from an EMBL/GenBank/DDBJ whole genome shotgun (WGS) entry which is preliminary data.</text>
</comment>
<dbReference type="PANTHER" id="PTHR33209">
    <property type="entry name" value="PROTEASE 4"/>
    <property type="match status" value="1"/>
</dbReference>
<dbReference type="RefSeq" id="WP_116612295.1">
    <property type="nucleotide sequence ID" value="NZ_QEOB01000011.1"/>
</dbReference>
<evidence type="ECO:0000256" key="5">
    <source>
        <dbReference type="SAM" id="MobiDB-lite"/>
    </source>
</evidence>